<reference evidence="1 2" key="1">
    <citation type="submission" date="2023-06" db="EMBL/GenBank/DDBJ databases">
        <title>New species of Caulobacter bacteriophages in the Kronosvirus genus that infect the plant growth-promoting Caulobacter strain CBR1.</title>
        <authorList>
            <person name="Mohammadi T."/>
            <person name="Millwood A."/>
        </authorList>
    </citation>
    <scope>NUCLEOTIDE SEQUENCE [LARGE SCALE GENOMIC DNA]</scope>
</reference>
<evidence type="ECO:0000313" key="1">
    <source>
        <dbReference type="EMBL" id="WDS38361.1"/>
    </source>
</evidence>
<dbReference type="EMBL" id="OQ330850">
    <property type="protein sequence ID" value="WDS38361.1"/>
    <property type="molecule type" value="Genomic_DNA"/>
</dbReference>
<name>A0AAF0CIY4_9CAUD</name>
<proteinExistence type="predicted"/>
<dbReference type="Proteomes" id="UP001219524">
    <property type="component" value="Segment"/>
</dbReference>
<gene>
    <name evidence="1" type="ORF">TMCBR4_gp052</name>
</gene>
<evidence type="ECO:0000313" key="2">
    <source>
        <dbReference type="Proteomes" id="UP001219524"/>
    </source>
</evidence>
<organism evidence="1 2">
    <name type="scientific">Caulobacter phage TMCBR4</name>
    <dbReference type="NCBI Taxonomy" id="3028191"/>
    <lineage>
        <taxon>Viruses</taxon>
        <taxon>Duplodnaviria</taxon>
        <taxon>Heunggongvirae</taxon>
        <taxon>Uroviricota</taxon>
        <taxon>Caudoviricetes</taxon>
        <taxon>Caudoviricetes incertae sedis</taxon>
        <taxon>Kronosvirus</taxon>
        <taxon>Kronosvirus elgin</taxon>
    </lineage>
</organism>
<keyword evidence="1" id="KW-0540">Nuclease</keyword>
<sequence>MGVPPGCPEWRSIKWAESKNMPIKPENRALYPKDWKSLAYGLKEKHGWRCEGSPKYPTCRARHGQPHPVTGSKVVLTAAHLDHDPRNSLDASNLKVWCQRCHLTYDAAHHAANAAATRARRGTPERTET</sequence>
<protein>
    <submittedName>
        <fullName evidence="1">HNH endonuclease</fullName>
    </submittedName>
</protein>
<dbReference type="GO" id="GO:0004519">
    <property type="term" value="F:endonuclease activity"/>
    <property type="evidence" value="ECO:0007669"/>
    <property type="project" value="UniProtKB-KW"/>
</dbReference>
<accession>A0AAF0CIY4</accession>
<keyword evidence="2" id="KW-1185">Reference proteome</keyword>
<keyword evidence="1" id="KW-0255">Endonuclease</keyword>
<keyword evidence="1" id="KW-0378">Hydrolase</keyword>